<name>A0A3G8E022_SACSO</name>
<dbReference type="KEGG" id="ssof:SULC_03315"/>
<sequence>MIMYVIQVENKDAEELIKVARKNNDLRLVKAVFVTDNEKLVAALKRHYNIIVLKQDLII</sequence>
<dbReference type="Proteomes" id="UP000275843">
    <property type="component" value="Chromosome"/>
</dbReference>
<evidence type="ECO:0000313" key="18">
    <source>
        <dbReference type="Proteomes" id="UP000282269"/>
    </source>
</evidence>
<dbReference type="EMBL" id="CP033236">
    <property type="protein sequence ID" value="AZF72143.1"/>
    <property type="molecule type" value="Genomic_DNA"/>
</dbReference>
<dbReference type="EMBL" id="CP011057">
    <property type="protein sequence ID" value="AYP18642.1"/>
    <property type="molecule type" value="Genomic_DNA"/>
</dbReference>
<evidence type="ECO:0000313" key="4">
    <source>
        <dbReference type="EMBL" id="AZF69523.1"/>
    </source>
</evidence>
<dbReference type="Proteomes" id="UP000273443">
    <property type="component" value="Chromosome"/>
</dbReference>
<dbReference type="KEGG" id="ssoa:SULA_03320"/>
<dbReference type="EMBL" id="CP033239">
    <property type="protein sequence ID" value="AZF79974.1"/>
    <property type="molecule type" value="Genomic_DNA"/>
</dbReference>
<dbReference type="KEGG" id="ssol:SULB_03320"/>
<dbReference type="Proteomes" id="UP000033057">
    <property type="component" value="Chromosome"/>
</dbReference>
<gene>
    <name evidence="3" type="ORF">SULA_03320</name>
    <name evidence="1" type="ORF">SULB_03320</name>
    <name evidence="2" type="ORF">SULC_03315</name>
    <name evidence="4" type="ORF">SULG_07930</name>
    <name evidence="5" type="ORF">SULH_07930</name>
    <name evidence="6" type="ORF">SULI_07930</name>
    <name evidence="7" type="ORF">SULM_07930</name>
    <name evidence="8" type="ORF">SULN_07930</name>
    <name evidence="9" type="ORF">SULO_07940</name>
</gene>
<evidence type="ECO:0000313" key="6">
    <source>
        <dbReference type="EMBL" id="AZF74763.1"/>
    </source>
</evidence>
<evidence type="ECO:0000313" key="8">
    <source>
        <dbReference type="EMBL" id="AZF79974.1"/>
    </source>
</evidence>
<evidence type="ECO:0000313" key="16">
    <source>
        <dbReference type="Proteomes" id="UP000275843"/>
    </source>
</evidence>
<dbReference type="EMBL" id="CP033240">
    <property type="protein sequence ID" value="AZF82582.1"/>
    <property type="molecule type" value="Genomic_DNA"/>
</dbReference>
<evidence type="ECO:0000313" key="12">
    <source>
        <dbReference type="Proteomes" id="UP000033106"/>
    </source>
</evidence>
<evidence type="ECO:0000313" key="13">
    <source>
        <dbReference type="Proteomes" id="UP000267993"/>
    </source>
</evidence>
<reference evidence="10 11" key="1">
    <citation type="journal article" date="2015" name="Genome Announc.">
        <title>Complete Genome Sequence of Sulfolobus solfataricus Strain 98/2 and Evolved Derivatives.</title>
        <authorList>
            <person name="McCarthy S."/>
            <person name="Gradnigo J."/>
            <person name="Johnson T."/>
            <person name="Payne S."/>
            <person name="Lipzen A."/>
            <person name="Martin J."/>
            <person name="Schackwitz W."/>
            <person name="Moriyama E."/>
            <person name="Blum P."/>
        </authorList>
    </citation>
    <scope>NUCLEOTIDE SEQUENCE [LARGE SCALE GENOMIC DNA]</scope>
    <source>
        <strain evidence="10">98/2 SULC</strain>
        <strain evidence="1">SARC-B</strain>
        <strain evidence="2">SARC-C</strain>
        <strain evidence="3 12">SULA</strain>
        <strain evidence="11">SULB</strain>
    </source>
</reference>
<evidence type="ECO:0000313" key="5">
    <source>
        <dbReference type="EMBL" id="AZF72143.1"/>
    </source>
</evidence>
<accession>A0A3G8E022</accession>
<dbReference type="Proteomes" id="UP000033085">
    <property type="component" value="Chromosome"/>
</dbReference>
<reference evidence="13 14" key="2">
    <citation type="journal article" date="2018" name="Proc. Natl. Acad. Sci. U.S.A.">
        <title>Nonmutational mechanism of inheritance in the Archaeon Sulfolobus solfataricus.</title>
        <authorList>
            <person name="Payne S."/>
            <person name="McCarthy S."/>
            <person name="Johnson T."/>
            <person name="North E."/>
            <person name="Blum P."/>
        </authorList>
    </citation>
    <scope>NUCLEOTIDE SEQUENCE [LARGE SCALE GENOMIC DNA]</scope>
    <source>
        <strain evidence="5 13">SARC-H</strain>
        <strain evidence="6 16">SARC-I</strain>
        <strain evidence="8 17">SARC-N</strain>
        <strain evidence="9 18">SARC-O</strain>
        <strain evidence="4 14">SULG</strain>
        <strain evidence="7 15">SULM</strain>
    </source>
</reference>
<evidence type="ECO:0000313" key="11">
    <source>
        <dbReference type="Proteomes" id="UP000033085"/>
    </source>
</evidence>
<dbReference type="EMBL" id="CP011055">
    <property type="protein sequence ID" value="AYN75646.1"/>
    <property type="molecule type" value="Genomic_DNA"/>
</dbReference>
<dbReference type="Proteomes" id="UP000273194">
    <property type="component" value="Chromosome"/>
</dbReference>
<proteinExistence type="predicted"/>
<dbReference type="Proteomes" id="UP000033106">
    <property type="component" value="Chromosome"/>
</dbReference>
<evidence type="ECO:0000313" key="17">
    <source>
        <dbReference type="Proteomes" id="UP000278715"/>
    </source>
</evidence>
<dbReference type="AlphaFoldDB" id="A0A3G8E022"/>
<dbReference type="Proteomes" id="UP000282269">
    <property type="component" value="Chromosome"/>
</dbReference>
<evidence type="ECO:0000313" key="2">
    <source>
        <dbReference type="EMBL" id="AYN75806.1"/>
    </source>
</evidence>
<evidence type="ECO:0000313" key="15">
    <source>
        <dbReference type="Proteomes" id="UP000273443"/>
    </source>
</evidence>
<organism evidence="6 16">
    <name type="scientific">Saccharolobus solfataricus</name>
    <name type="common">Sulfolobus solfataricus</name>
    <dbReference type="NCBI Taxonomy" id="2287"/>
    <lineage>
        <taxon>Archaea</taxon>
        <taxon>Thermoproteota</taxon>
        <taxon>Thermoprotei</taxon>
        <taxon>Sulfolobales</taxon>
        <taxon>Sulfolobaceae</taxon>
        <taxon>Saccharolobus</taxon>
    </lineage>
</organism>
<dbReference type="EMBL" id="CP033235">
    <property type="protein sequence ID" value="AZF69523.1"/>
    <property type="molecule type" value="Genomic_DNA"/>
</dbReference>
<reference evidence="1" key="3">
    <citation type="submission" date="2018-10" db="EMBL/GenBank/DDBJ databases">
        <authorList>
            <person name="McCarthy S."/>
            <person name="Gradnigo J."/>
            <person name="Johnson T."/>
            <person name="Payne S."/>
            <person name="Lipzen A."/>
            <person name="Schackwitz W."/>
            <person name="Martin J."/>
            <person name="Moriyama E."/>
            <person name="Blum P."/>
        </authorList>
    </citation>
    <scope>NUCLEOTIDE SEQUENCE</scope>
    <source>
        <strain evidence="1">SARC-B</strain>
        <strain evidence="2">SARC-C</strain>
        <strain evidence="3">SULA</strain>
    </source>
</reference>
<evidence type="ECO:0000313" key="10">
    <source>
        <dbReference type="Proteomes" id="UP000033057"/>
    </source>
</evidence>
<protein>
    <submittedName>
        <fullName evidence="6">Uncharacterized protein</fullName>
    </submittedName>
</protein>
<evidence type="ECO:0000313" key="9">
    <source>
        <dbReference type="EMBL" id="AZF82582.1"/>
    </source>
</evidence>
<dbReference type="EMBL" id="CP033237">
    <property type="protein sequence ID" value="AZF74763.1"/>
    <property type="molecule type" value="Genomic_DNA"/>
</dbReference>
<evidence type="ECO:0000313" key="1">
    <source>
        <dbReference type="EMBL" id="AYN75646.1"/>
    </source>
</evidence>
<evidence type="ECO:0000313" key="7">
    <source>
        <dbReference type="EMBL" id="AZF77371.1"/>
    </source>
</evidence>
<dbReference type="EMBL" id="CP033238">
    <property type="protein sequence ID" value="AZF77371.1"/>
    <property type="molecule type" value="Genomic_DNA"/>
</dbReference>
<evidence type="ECO:0000313" key="14">
    <source>
        <dbReference type="Proteomes" id="UP000273194"/>
    </source>
</evidence>
<dbReference type="Proteomes" id="UP000267993">
    <property type="component" value="Chromosome"/>
</dbReference>
<evidence type="ECO:0000313" key="3">
    <source>
        <dbReference type="EMBL" id="AYP18642.1"/>
    </source>
</evidence>
<dbReference type="Proteomes" id="UP000278715">
    <property type="component" value="Chromosome"/>
</dbReference>
<dbReference type="EMBL" id="CP011056">
    <property type="protein sequence ID" value="AYN75806.1"/>
    <property type="molecule type" value="Genomic_DNA"/>
</dbReference>